<dbReference type="KEGG" id="tpx:Turpa_2114"/>
<dbReference type="HOGENOM" id="CLU_1474573_0_0_12"/>
<dbReference type="STRING" id="869212.Turpa_2114"/>
<protein>
    <submittedName>
        <fullName evidence="2">Uncharacterized protein</fullName>
    </submittedName>
</protein>
<keyword evidence="1" id="KW-1133">Transmembrane helix</keyword>
<keyword evidence="1" id="KW-0472">Membrane</keyword>
<dbReference type="Proteomes" id="UP000006048">
    <property type="component" value="Chromosome"/>
</dbReference>
<keyword evidence="1" id="KW-0812">Transmembrane</keyword>
<reference evidence="2 3" key="1">
    <citation type="submission" date="2012-06" db="EMBL/GenBank/DDBJ databases">
        <title>The complete chromosome of genome of Turneriella parva DSM 21527.</title>
        <authorList>
            <consortium name="US DOE Joint Genome Institute (JGI-PGF)"/>
            <person name="Lucas S."/>
            <person name="Han J."/>
            <person name="Lapidus A."/>
            <person name="Bruce D."/>
            <person name="Goodwin L."/>
            <person name="Pitluck S."/>
            <person name="Peters L."/>
            <person name="Kyrpides N."/>
            <person name="Mavromatis K."/>
            <person name="Ivanova N."/>
            <person name="Mikhailova N."/>
            <person name="Chertkov O."/>
            <person name="Detter J.C."/>
            <person name="Tapia R."/>
            <person name="Han C."/>
            <person name="Land M."/>
            <person name="Hauser L."/>
            <person name="Markowitz V."/>
            <person name="Cheng J.-F."/>
            <person name="Hugenholtz P."/>
            <person name="Woyke T."/>
            <person name="Wu D."/>
            <person name="Gronow S."/>
            <person name="Wellnitz S."/>
            <person name="Brambilla E."/>
            <person name="Klenk H.-P."/>
            <person name="Eisen J.A."/>
        </authorList>
    </citation>
    <scope>NUCLEOTIDE SEQUENCE [LARGE SCALE GENOMIC DNA]</scope>
    <source>
        <strain evidence="3">ATCC BAA-1111 / DSM 21527 / NCTC 11395 / H</strain>
    </source>
</reference>
<keyword evidence="3" id="KW-1185">Reference proteome</keyword>
<dbReference type="EMBL" id="CP002959">
    <property type="protein sequence ID" value="AFM12760.1"/>
    <property type="molecule type" value="Genomic_DNA"/>
</dbReference>
<feature type="transmembrane region" description="Helical" evidence="1">
    <location>
        <begin position="17"/>
        <end position="36"/>
    </location>
</feature>
<evidence type="ECO:0000313" key="3">
    <source>
        <dbReference type="Proteomes" id="UP000006048"/>
    </source>
</evidence>
<feature type="transmembrane region" description="Helical" evidence="1">
    <location>
        <begin position="154"/>
        <end position="172"/>
    </location>
</feature>
<dbReference type="AlphaFoldDB" id="I4B653"/>
<sequence length="183" mass="20601">MMQNLRDIFNRVTGHRAFLPAAVGVVALAIGMLLAFELTRNIIKVRGPYLMVLVAIMITPIFAFRFFDPHEDSRPISIYFVVVAFYYILLGSPDLVVFLRMLIIERLAPGAIKNLVLGFMAFSGLAGMLHYALKLWLPSDEPQGKFLSVPPLKFAVYALLQIFYLNLAVTIARERFGITTIFS</sequence>
<accession>I4B653</accession>
<gene>
    <name evidence="2" type="ordered locus">Turpa_2114</name>
</gene>
<feature type="transmembrane region" description="Helical" evidence="1">
    <location>
        <begin position="79"/>
        <end position="103"/>
    </location>
</feature>
<name>I4B653_TURPD</name>
<feature type="transmembrane region" description="Helical" evidence="1">
    <location>
        <begin position="115"/>
        <end position="134"/>
    </location>
</feature>
<proteinExistence type="predicted"/>
<organism evidence="2 3">
    <name type="scientific">Turneriella parva (strain ATCC BAA-1111 / DSM 21527 / NCTC 11395 / H)</name>
    <name type="common">Leptospira parva</name>
    <dbReference type="NCBI Taxonomy" id="869212"/>
    <lineage>
        <taxon>Bacteria</taxon>
        <taxon>Pseudomonadati</taxon>
        <taxon>Spirochaetota</taxon>
        <taxon>Spirochaetia</taxon>
        <taxon>Leptospirales</taxon>
        <taxon>Leptospiraceae</taxon>
        <taxon>Turneriella</taxon>
    </lineage>
</organism>
<feature type="transmembrane region" description="Helical" evidence="1">
    <location>
        <begin position="48"/>
        <end position="67"/>
    </location>
</feature>
<dbReference type="RefSeq" id="WP_014803266.1">
    <property type="nucleotide sequence ID" value="NC_018020.1"/>
</dbReference>
<evidence type="ECO:0000256" key="1">
    <source>
        <dbReference type="SAM" id="Phobius"/>
    </source>
</evidence>
<evidence type="ECO:0000313" key="2">
    <source>
        <dbReference type="EMBL" id="AFM12760.1"/>
    </source>
</evidence>